<feature type="transmembrane region" description="Helical" evidence="9">
    <location>
        <begin position="130"/>
        <end position="151"/>
    </location>
</feature>
<evidence type="ECO:0000256" key="4">
    <source>
        <dbReference type="ARBA" id="ARBA00022679"/>
    </source>
</evidence>
<dbReference type="SUPFAM" id="SSF55874">
    <property type="entry name" value="ATPase domain of HSP90 chaperone/DNA topoisomerase II/histidine kinase"/>
    <property type="match status" value="1"/>
</dbReference>
<keyword evidence="8" id="KW-0902">Two-component regulatory system</keyword>
<evidence type="ECO:0000256" key="9">
    <source>
        <dbReference type="SAM" id="Phobius"/>
    </source>
</evidence>
<protein>
    <recommendedName>
        <fullName evidence="2">histidine kinase</fullName>
        <ecNumber evidence="2">2.7.13.3</ecNumber>
    </recommendedName>
</protein>
<dbReference type="Proteomes" id="UP000179524">
    <property type="component" value="Unassembled WGS sequence"/>
</dbReference>
<comment type="catalytic activity">
    <reaction evidence="1">
        <text>ATP + protein L-histidine = ADP + protein N-phospho-L-histidine.</text>
        <dbReference type="EC" id="2.7.13.3"/>
    </reaction>
</comment>
<dbReference type="InterPro" id="IPR036097">
    <property type="entry name" value="HisK_dim/P_sf"/>
</dbReference>
<reference evidence="11 12" key="1">
    <citation type="submission" date="2016-10" db="EMBL/GenBank/DDBJ databases">
        <title>Draft genome sequences of four alkaliphilic bacteria belonging to the Anaerobacillus genus.</title>
        <authorList>
            <person name="Bassil N.M."/>
            <person name="Lloyd J.R."/>
        </authorList>
    </citation>
    <scope>NUCLEOTIDE SEQUENCE [LARGE SCALE GENOMIC DNA]</scope>
    <source>
        <strain evidence="11 12">DSM 18345</strain>
    </source>
</reference>
<keyword evidence="9" id="KW-0472">Membrane</keyword>
<dbReference type="InterPro" id="IPR004358">
    <property type="entry name" value="Sig_transdc_His_kin-like_C"/>
</dbReference>
<dbReference type="EC" id="2.7.13.3" evidence="2"/>
<name>A0A1S2LJG3_9BACI</name>
<evidence type="ECO:0000256" key="2">
    <source>
        <dbReference type="ARBA" id="ARBA00012438"/>
    </source>
</evidence>
<dbReference type="EMBL" id="MLQR01000031">
    <property type="protein sequence ID" value="OIJ12506.1"/>
    <property type="molecule type" value="Genomic_DNA"/>
</dbReference>
<dbReference type="PANTHER" id="PTHR43065:SF46">
    <property type="entry name" value="C4-DICARBOXYLATE TRANSPORT SENSOR PROTEIN DCTB"/>
    <property type="match status" value="1"/>
</dbReference>
<dbReference type="InterPro" id="IPR036890">
    <property type="entry name" value="HATPase_C_sf"/>
</dbReference>
<sequence length="425" mass="48162">MVNLLLNVLTILIGVFIYYIFVFNKQVHDKYQKPLIGFVAIVSIVLCMIFPAENINDYLYDLRVIPFIIGAIYGGRNVGGVLLVAFILSQYILIGSGTGFYLTIFQGLLVMIFTHIVSPNFKSYSIRKKHLIGLAFLLVSWTVNVLNHFFFMPHTLDYYFLSILIFHSVTLLLTYSLIIHIIEYIRQNQKMQEEINEIEKLRVISELAASVSHEVRNPLTVTKGFLQLLKDNEITYDKRKEYLDYSLCELDRAKAIITGYLTYAKPSNGNALTSIEVSEEIDKVVQVLMPYALMRGVELSVENIMEVYVIGDPQKFQQCIVNIVKNAIEAMNEGGKVIVNTKLKHQTLILSIQDFGEGMSKEEISLLGLPFYSTKETGTGLGIMVAYSIIKSMGWKVDIKSRESVGTTFFLEIPLSNSNSKSYIS</sequence>
<gene>
    <name evidence="11" type="ORF">BKP37_13845</name>
</gene>
<evidence type="ECO:0000256" key="6">
    <source>
        <dbReference type="ARBA" id="ARBA00022777"/>
    </source>
</evidence>
<feature type="transmembrane region" description="Helical" evidence="9">
    <location>
        <begin position="6"/>
        <end position="23"/>
    </location>
</feature>
<dbReference type="Pfam" id="PF02518">
    <property type="entry name" value="HATPase_c"/>
    <property type="match status" value="1"/>
</dbReference>
<dbReference type="InterPro" id="IPR003594">
    <property type="entry name" value="HATPase_dom"/>
</dbReference>
<dbReference type="InterPro" id="IPR005467">
    <property type="entry name" value="His_kinase_dom"/>
</dbReference>
<keyword evidence="7" id="KW-0067">ATP-binding</keyword>
<dbReference type="CDD" id="cd00082">
    <property type="entry name" value="HisKA"/>
    <property type="match status" value="1"/>
</dbReference>
<dbReference type="Pfam" id="PF00512">
    <property type="entry name" value="HisKA"/>
    <property type="match status" value="1"/>
</dbReference>
<keyword evidence="3" id="KW-0597">Phosphoprotein</keyword>
<accession>A0A1S2LJG3</accession>
<dbReference type="PROSITE" id="PS50109">
    <property type="entry name" value="HIS_KIN"/>
    <property type="match status" value="1"/>
</dbReference>
<evidence type="ECO:0000259" key="10">
    <source>
        <dbReference type="PROSITE" id="PS50109"/>
    </source>
</evidence>
<comment type="caution">
    <text evidence="11">The sequence shown here is derived from an EMBL/GenBank/DDBJ whole genome shotgun (WGS) entry which is preliminary data.</text>
</comment>
<dbReference type="AlphaFoldDB" id="A0A1S2LJG3"/>
<evidence type="ECO:0000313" key="12">
    <source>
        <dbReference type="Proteomes" id="UP000179524"/>
    </source>
</evidence>
<organism evidence="11 12">
    <name type="scientific">Anaerobacillus alkalilacustris</name>
    <dbReference type="NCBI Taxonomy" id="393763"/>
    <lineage>
        <taxon>Bacteria</taxon>
        <taxon>Bacillati</taxon>
        <taxon>Bacillota</taxon>
        <taxon>Bacilli</taxon>
        <taxon>Bacillales</taxon>
        <taxon>Bacillaceae</taxon>
        <taxon>Anaerobacillus</taxon>
    </lineage>
</organism>
<dbReference type="SUPFAM" id="SSF47384">
    <property type="entry name" value="Homodimeric domain of signal transducing histidine kinase"/>
    <property type="match status" value="1"/>
</dbReference>
<dbReference type="GO" id="GO:0005524">
    <property type="term" value="F:ATP binding"/>
    <property type="evidence" value="ECO:0007669"/>
    <property type="project" value="UniProtKB-KW"/>
</dbReference>
<keyword evidence="12" id="KW-1185">Reference proteome</keyword>
<feature type="transmembrane region" description="Helical" evidence="9">
    <location>
        <begin position="158"/>
        <end position="182"/>
    </location>
</feature>
<evidence type="ECO:0000256" key="8">
    <source>
        <dbReference type="ARBA" id="ARBA00023012"/>
    </source>
</evidence>
<proteinExistence type="predicted"/>
<keyword evidence="9" id="KW-0812">Transmembrane</keyword>
<feature type="domain" description="Histidine kinase" evidence="10">
    <location>
        <begin position="210"/>
        <end position="417"/>
    </location>
</feature>
<feature type="transmembrane region" description="Helical" evidence="9">
    <location>
        <begin position="64"/>
        <end position="88"/>
    </location>
</feature>
<dbReference type="Gene3D" id="3.30.565.10">
    <property type="entry name" value="Histidine kinase-like ATPase, C-terminal domain"/>
    <property type="match status" value="1"/>
</dbReference>
<dbReference type="InterPro" id="IPR003661">
    <property type="entry name" value="HisK_dim/P_dom"/>
</dbReference>
<keyword evidence="5" id="KW-0547">Nucleotide-binding</keyword>
<evidence type="ECO:0000313" key="11">
    <source>
        <dbReference type="EMBL" id="OIJ12506.1"/>
    </source>
</evidence>
<evidence type="ECO:0000256" key="7">
    <source>
        <dbReference type="ARBA" id="ARBA00022840"/>
    </source>
</evidence>
<dbReference type="PRINTS" id="PR00344">
    <property type="entry name" value="BCTRLSENSOR"/>
</dbReference>
<evidence type="ECO:0000256" key="5">
    <source>
        <dbReference type="ARBA" id="ARBA00022741"/>
    </source>
</evidence>
<dbReference type="PANTHER" id="PTHR43065">
    <property type="entry name" value="SENSOR HISTIDINE KINASE"/>
    <property type="match status" value="1"/>
</dbReference>
<dbReference type="RefSeq" id="WP_071310184.1">
    <property type="nucleotide sequence ID" value="NZ_MLQR01000031.1"/>
</dbReference>
<keyword evidence="6" id="KW-0418">Kinase</keyword>
<dbReference type="SMART" id="SM00387">
    <property type="entry name" value="HATPase_c"/>
    <property type="match status" value="1"/>
</dbReference>
<feature type="transmembrane region" description="Helical" evidence="9">
    <location>
        <begin position="35"/>
        <end position="52"/>
    </location>
</feature>
<evidence type="ECO:0000256" key="3">
    <source>
        <dbReference type="ARBA" id="ARBA00022553"/>
    </source>
</evidence>
<keyword evidence="9" id="KW-1133">Transmembrane helix</keyword>
<keyword evidence="4" id="KW-0808">Transferase</keyword>
<dbReference type="SMART" id="SM00388">
    <property type="entry name" value="HisKA"/>
    <property type="match status" value="1"/>
</dbReference>
<dbReference type="Gene3D" id="1.10.287.130">
    <property type="match status" value="1"/>
</dbReference>
<feature type="transmembrane region" description="Helical" evidence="9">
    <location>
        <begin position="100"/>
        <end position="118"/>
    </location>
</feature>
<evidence type="ECO:0000256" key="1">
    <source>
        <dbReference type="ARBA" id="ARBA00000085"/>
    </source>
</evidence>
<dbReference type="GO" id="GO:0000155">
    <property type="term" value="F:phosphorelay sensor kinase activity"/>
    <property type="evidence" value="ECO:0007669"/>
    <property type="project" value="InterPro"/>
</dbReference>